<comment type="similarity">
    <text evidence="1 4">Belongs to the DNA mismatch repair MutL/HexB family.</text>
</comment>
<dbReference type="InterPro" id="IPR020568">
    <property type="entry name" value="Ribosomal_Su5_D2-typ_SF"/>
</dbReference>
<dbReference type="InterPro" id="IPR020667">
    <property type="entry name" value="DNA_mismatch_repair_MutL"/>
</dbReference>
<dbReference type="HAMAP" id="MF_00149">
    <property type="entry name" value="DNA_mis_repair"/>
    <property type="match status" value="1"/>
</dbReference>
<dbReference type="InterPro" id="IPR037198">
    <property type="entry name" value="MutL_C_sf"/>
</dbReference>
<dbReference type="InterPro" id="IPR013507">
    <property type="entry name" value="DNA_mismatch_S5_2-like"/>
</dbReference>
<dbReference type="RefSeq" id="WP_013157976.1">
    <property type="nucleotide sequence ID" value="NC_014212.1"/>
</dbReference>
<dbReference type="InterPro" id="IPR014721">
    <property type="entry name" value="Ribsml_uS5_D2-typ_fold_subgr"/>
</dbReference>
<dbReference type="SUPFAM" id="SSF118116">
    <property type="entry name" value="DNA mismatch repair protein MutL"/>
    <property type="match status" value="1"/>
</dbReference>
<keyword evidence="3 4" id="KW-0234">DNA repair</keyword>
<dbReference type="PANTHER" id="PTHR10073:SF12">
    <property type="entry name" value="DNA MISMATCH REPAIR PROTEIN MLH1"/>
    <property type="match status" value="1"/>
</dbReference>
<accession>D7BF58</accession>
<evidence type="ECO:0000259" key="5">
    <source>
        <dbReference type="SMART" id="SM00853"/>
    </source>
</evidence>
<keyword evidence="2 4" id="KW-0227">DNA damage</keyword>
<dbReference type="InterPro" id="IPR003594">
    <property type="entry name" value="HATPase_dom"/>
</dbReference>
<dbReference type="GO" id="GO:0016887">
    <property type="term" value="F:ATP hydrolysis activity"/>
    <property type="evidence" value="ECO:0007669"/>
    <property type="project" value="InterPro"/>
</dbReference>
<dbReference type="GO" id="GO:0005524">
    <property type="term" value="F:ATP binding"/>
    <property type="evidence" value="ECO:0007669"/>
    <property type="project" value="InterPro"/>
</dbReference>
<dbReference type="GO" id="GO:0006298">
    <property type="term" value="P:mismatch repair"/>
    <property type="evidence" value="ECO:0007669"/>
    <property type="project" value="UniProtKB-UniRule"/>
</dbReference>
<dbReference type="Gene3D" id="3.30.230.10">
    <property type="match status" value="1"/>
</dbReference>
<dbReference type="GO" id="GO:0032300">
    <property type="term" value="C:mismatch repair complex"/>
    <property type="evidence" value="ECO:0007669"/>
    <property type="project" value="InterPro"/>
</dbReference>
<evidence type="ECO:0000256" key="2">
    <source>
        <dbReference type="ARBA" id="ARBA00022763"/>
    </source>
</evidence>
<dbReference type="InterPro" id="IPR038973">
    <property type="entry name" value="MutL/Mlh/Pms-like"/>
</dbReference>
<dbReference type="NCBIfam" id="TIGR00585">
    <property type="entry name" value="mutl"/>
    <property type="match status" value="1"/>
</dbReference>
<dbReference type="SUPFAM" id="SSF54211">
    <property type="entry name" value="Ribosomal protein S5 domain 2-like"/>
    <property type="match status" value="1"/>
</dbReference>
<dbReference type="Pfam" id="PF02518">
    <property type="entry name" value="HATPase_c"/>
    <property type="match status" value="1"/>
</dbReference>
<dbReference type="FunFam" id="3.30.565.10:FF:000003">
    <property type="entry name" value="DNA mismatch repair endonuclease MutL"/>
    <property type="match status" value="1"/>
</dbReference>
<comment type="function">
    <text evidence="4">This protein is involved in the repair of mismatches in DNA. It is required for dam-dependent methyl-directed DNA mismatch repair. May act as a 'molecular matchmaker', a protein that promotes the formation of a stable complex between two or more DNA-binding proteins in an ATP-dependent manner without itself being part of a final effector complex.</text>
</comment>
<dbReference type="SMART" id="SM01340">
    <property type="entry name" value="DNA_mis_repair"/>
    <property type="match status" value="1"/>
</dbReference>
<dbReference type="GO" id="GO:0030983">
    <property type="term" value="F:mismatched DNA binding"/>
    <property type="evidence" value="ECO:0007669"/>
    <property type="project" value="InterPro"/>
</dbReference>
<evidence type="ECO:0000256" key="4">
    <source>
        <dbReference type="HAMAP-Rule" id="MF_00149"/>
    </source>
</evidence>
<dbReference type="Pfam" id="PF08676">
    <property type="entry name" value="MutL_C"/>
    <property type="match status" value="1"/>
</dbReference>
<gene>
    <name evidence="4" type="primary">mutL</name>
    <name evidence="7" type="ordered locus">Mesil_1521</name>
</gene>
<dbReference type="InterPro" id="IPR014790">
    <property type="entry name" value="MutL_C"/>
</dbReference>
<dbReference type="eggNOG" id="COG0323">
    <property type="taxonomic scope" value="Bacteria"/>
</dbReference>
<dbReference type="PANTHER" id="PTHR10073">
    <property type="entry name" value="DNA MISMATCH REPAIR PROTEIN MLH, PMS, MUTL"/>
    <property type="match status" value="1"/>
</dbReference>
<dbReference type="CDD" id="cd00782">
    <property type="entry name" value="MutL_Trans"/>
    <property type="match status" value="1"/>
</dbReference>
<evidence type="ECO:0000313" key="7">
    <source>
        <dbReference type="EMBL" id="ADH63411.1"/>
    </source>
</evidence>
<dbReference type="HOGENOM" id="CLU_004131_4_1_0"/>
<dbReference type="Gene3D" id="3.30.1370.100">
    <property type="entry name" value="MutL, C-terminal domain, regulatory subdomain"/>
    <property type="match status" value="1"/>
</dbReference>
<dbReference type="InterPro" id="IPR036890">
    <property type="entry name" value="HATPase_C_sf"/>
</dbReference>
<dbReference type="Pfam" id="PF01119">
    <property type="entry name" value="DNA_mis_repair"/>
    <property type="match status" value="1"/>
</dbReference>
<feature type="domain" description="MutL C-terminal dimerisation" evidence="5">
    <location>
        <begin position="350"/>
        <end position="486"/>
    </location>
</feature>
<evidence type="ECO:0000259" key="6">
    <source>
        <dbReference type="SMART" id="SM01340"/>
    </source>
</evidence>
<dbReference type="EMBL" id="CP002042">
    <property type="protein sequence ID" value="ADH63411.1"/>
    <property type="molecule type" value="Genomic_DNA"/>
</dbReference>
<dbReference type="Gene3D" id="3.30.565.10">
    <property type="entry name" value="Histidine kinase-like ATPase, C-terminal domain"/>
    <property type="match status" value="1"/>
</dbReference>
<dbReference type="CDD" id="cd16926">
    <property type="entry name" value="HATPase_MutL-MLH-PMS-like"/>
    <property type="match status" value="1"/>
</dbReference>
<dbReference type="InterPro" id="IPR042120">
    <property type="entry name" value="MutL_C_dimsub"/>
</dbReference>
<dbReference type="InterPro" id="IPR002099">
    <property type="entry name" value="MutL/Mlh/PMS"/>
</dbReference>
<name>D7BF58_ALLS1</name>
<keyword evidence="8" id="KW-1185">Reference proteome</keyword>
<feature type="domain" description="DNA mismatch repair protein S5" evidence="6">
    <location>
        <begin position="202"/>
        <end position="321"/>
    </location>
</feature>
<dbReference type="AlphaFoldDB" id="D7BF58"/>
<evidence type="ECO:0000313" key="8">
    <source>
        <dbReference type="Proteomes" id="UP000001916"/>
    </source>
</evidence>
<dbReference type="KEGG" id="msv:Mesil_1521"/>
<evidence type="ECO:0000256" key="3">
    <source>
        <dbReference type="ARBA" id="ARBA00023204"/>
    </source>
</evidence>
<organism evidence="7 8">
    <name type="scientific">Allomeiothermus silvanus (strain ATCC 700542 / DSM 9946 / NBRC 106475 / NCIMB 13440 / VI-R2)</name>
    <name type="common">Thermus silvanus</name>
    <dbReference type="NCBI Taxonomy" id="526227"/>
    <lineage>
        <taxon>Bacteria</taxon>
        <taxon>Thermotogati</taxon>
        <taxon>Deinococcota</taxon>
        <taxon>Deinococci</taxon>
        <taxon>Thermales</taxon>
        <taxon>Thermaceae</taxon>
        <taxon>Allomeiothermus</taxon>
    </lineage>
</organism>
<dbReference type="InterPro" id="IPR042121">
    <property type="entry name" value="MutL_C_regsub"/>
</dbReference>
<dbReference type="InterPro" id="IPR014762">
    <property type="entry name" value="DNA_mismatch_repair_CS"/>
</dbReference>
<reference evidence="7 8" key="1">
    <citation type="journal article" date="2010" name="Stand. Genomic Sci.">
        <title>Complete genome sequence of Meiothermus silvanus type strain (VI-R2).</title>
        <authorList>
            <person name="Sikorski J."/>
            <person name="Tindall B.J."/>
            <person name="Lowry S."/>
            <person name="Lucas S."/>
            <person name="Nolan M."/>
            <person name="Copeland A."/>
            <person name="Glavina Del Rio T."/>
            <person name="Tice H."/>
            <person name="Cheng J.F."/>
            <person name="Han C."/>
            <person name="Pitluck S."/>
            <person name="Liolios K."/>
            <person name="Ivanova N."/>
            <person name="Mavromatis K."/>
            <person name="Mikhailova N."/>
            <person name="Pati A."/>
            <person name="Goodwin L."/>
            <person name="Chen A."/>
            <person name="Palaniappan K."/>
            <person name="Land M."/>
            <person name="Hauser L."/>
            <person name="Chang Y.J."/>
            <person name="Jeffries C.D."/>
            <person name="Rohde M."/>
            <person name="Goker M."/>
            <person name="Woyke T."/>
            <person name="Bristow J."/>
            <person name="Eisen J.A."/>
            <person name="Markowitz V."/>
            <person name="Hugenholtz P."/>
            <person name="Kyrpides N.C."/>
            <person name="Klenk H.P."/>
            <person name="Lapidus A."/>
        </authorList>
    </citation>
    <scope>NUCLEOTIDE SEQUENCE [LARGE SCALE GENOMIC DNA]</scope>
    <source>
        <strain evidence="8">ATCC 700542 / DSM 9946 / VI-R2</strain>
    </source>
</reference>
<dbReference type="Gene3D" id="3.30.1540.20">
    <property type="entry name" value="MutL, C-terminal domain, dimerisation subdomain"/>
    <property type="match status" value="1"/>
</dbReference>
<protein>
    <recommendedName>
        <fullName evidence="4">DNA mismatch repair protein MutL</fullName>
    </recommendedName>
</protein>
<dbReference type="STRING" id="526227.Mesil_1521"/>
<proteinExistence type="inferred from homology"/>
<evidence type="ECO:0000256" key="1">
    <source>
        <dbReference type="ARBA" id="ARBA00006082"/>
    </source>
</evidence>
<dbReference type="PROSITE" id="PS00058">
    <property type="entry name" value="DNA_MISMATCH_REPAIR_1"/>
    <property type="match status" value="1"/>
</dbReference>
<sequence length="540" mass="59304">MIRKLPPELVREIAAGEVVTGIADVVRELLENALDAGASRIQVELEEGGLSRIVVSDNGLGIPKDELPLAVEAHASSKLFDLARITTLGFRGEGLYAIRQAGRLRITSRPPGQLGGATLEALGDSITLSEHPAPAGTRVEVVRLFEHLPARRQSLESPAQEARKVAHLLSRYLLHHPRLWLKLVVDGEEQLTHAGGSFSDAARLVWGSVTANRLLSLEFAQAPYRLSGLLSRPELSRPRRDRLFLAINGRPVEWPENLAKTLLEAYRELLPVGQYPVGVLNLELPPESVLVNTAPDKSRPRLLQPEPVLDFLARAVQGLLSAHPLARTLPEPSPPFGPAPTSGAFPKLRYLGVFRELYLLAEADDQLYVVDQHAAHERVIYEELVRRYREEPHVELAHPELLTLSVDEEMNYAERSGELEAAGLVLEPFGSGRYRVRTIPAFLAAHPNLVGEVAKGALRGPGFVEAWRTVLARLACLPAIKAGHPLSQVSAQALLDRLAACELPWVCPHGRPTALVLSELELARRFGRRGTRAVPVRKSE</sequence>
<dbReference type="SUPFAM" id="SSF55874">
    <property type="entry name" value="ATPase domain of HSP90 chaperone/DNA topoisomerase II/histidine kinase"/>
    <property type="match status" value="1"/>
</dbReference>
<dbReference type="OrthoDB" id="9763467at2"/>
<dbReference type="Proteomes" id="UP000001916">
    <property type="component" value="Chromosome"/>
</dbReference>
<dbReference type="GO" id="GO:0140664">
    <property type="term" value="F:ATP-dependent DNA damage sensor activity"/>
    <property type="evidence" value="ECO:0007669"/>
    <property type="project" value="InterPro"/>
</dbReference>
<dbReference type="SMART" id="SM00853">
    <property type="entry name" value="MutL_C"/>
    <property type="match status" value="1"/>
</dbReference>